<organism evidence="13 14">
    <name type="scientific">Suillus plorans</name>
    <dbReference type="NCBI Taxonomy" id="116603"/>
    <lineage>
        <taxon>Eukaryota</taxon>
        <taxon>Fungi</taxon>
        <taxon>Dikarya</taxon>
        <taxon>Basidiomycota</taxon>
        <taxon>Agaricomycotina</taxon>
        <taxon>Agaricomycetes</taxon>
        <taxon>Agaricomycetidae</taxon>
        <taxon>Boletales</taxon>
        <taxon>Suillineae</taxon>
        <taxon>Suillaceae</taxon>
        <taxon>Suillus</taxon>
    </lineage>
</organism>
<evidence type="ECO:0000256" key="5">
    <source>
        <dbReference type="ARBA" id="ARBA00022753"/>
    </source>
</evidence>
<reference evidence="13" key="1">
    <citation type="journal article" date="2020" name="New Phytol.">
        <title>Comparative genomics reveals dynamic genome evolution in host specialist ectomycorrhizal fungi.</title>
        <authorList>
            <person name="Lofgren L.A."/>
            <person name="Nguyen N.H."/>
            <person name="Vilgalys R."/>
            <person name="Ruytinx J."/>
            <person name="Liao H.L."/>
            <person name="Branco S."/>
            <person name="Kuo A."/>
            <person name="LaButti K."/>
            <person name="Lipzen A."/>
            <person name="Andreopoulos W."/>
            <person name="Pangilinan J."/>
            <person name="Riley R."/>
            <person name="Hundley H."/>
            <person name="Na H."/>
            <person name="Barry K."/>
            <person name="Grigoriev I.V."/>
            <person name="Stajich J.E."/>
            <person name="Kennedy P.G."/>
        </authorList>
    </citation>
    <scope>NUCLEOTIDE SEQUENCE</scope>
    <source>
        <strain evidence="13">S12</strain>
    </source>
</reference>
<feature type="transmembrane region" description="Helical" evidence="11">
    <location>
        <begin position="40"/>
        <end position="60"/>
    </location>
</feature>
<keyword evidence="4 11" id="KW-0812">Transmembrane</keyword>
<dbReference type="InterPro" id="IPR026765">
    <property type="entry name" value="Tmem163"/>
</dbReference>
<evidence type="ECO:0000256" key="4">
    <source>
        <dbReference type="ARBA" id="ARBA00022692"/>
    </source>
</evidence>
<dbReference type="PANTHER" id="PTHR31937:SF2">
    <property type="entry name" value="TRANSMEMBRANE PROTEIN 163"/>
    <property type="match status" value="1"/>
</dbReference>
<evidence type="ECO:0000256" key="1">
    <source>
        <dbReference type="ARBA" id="ARBA00004146"/>
    </source>
</evidence>
<evidence type="ECO:0000256" key="7">
    <source>
        <dbReference type="ARBA" id="ARBA00022989"/>
    </source>
</evidence>
<dbReference type="Pfam" id="PF01545">
    <property type="entry name" value="Cation_efflux"/>
    <property type="match status" value="1"/>
</dbReference>
<name>A0A9P7ACA3_9AGAM</name>
<dbReference type="GO" id="GO:0098771">
    <property type="term" value="P:inorganic ion homeostasis"/>
    <property type="evidence" value="ECO:0007669"/>
    <property type="project" value="UniProtKB-ARBA"/>
</dbReference>
<keyword evidence="9 11" id="KW-0472">Membrane</keyword>
<sequence length="267" mass="28867">MVSRPFLQKSAIAISIASLFYNIAEGIISVFFGAESSSHSLIFFGIQSVIEVLSASLVVWRFMNGLKAGEEGDDGSEVRMSKDLRIERIATLAIGILLAMLALAAVGTSIASLIAHDHPSPSNASLIIAASAAFIMFLFWVPKRYLAKALNSSTMNGEALCTLSCIQFSSALLIGSLVYRVWRGGWWVDSATVIVIAMLFGWEGFKMIRWASNDKFNGSCCCGQEERKADKQVMPGVIMMQQPNTAPQRCCGDSGCCKPSQESGDKV</sequence>
<comment type="caution">
    <text evidence="13">The sequence shown here is derived from an EMBL/GenBank/DDBJ whole genome shotgun (WGS) entry which is preliminary data.</text>
</comment>
<keyword evidence="8" id="KW-0770">Synapse</keyword>
<gene>
    <name evidence="13" type="ORF">HD556DRAFT_1314214</name>
</gene>
<dbReference type="Proteomes" id="UP000719766">
    <property type="component" value="Unassembled WGS sequence"/>
</dbReference>
<keyword evidence="6" id="KW-0862">Zinc</keyword>
<accession>A0A9P7ACA3</accession>
<feature type="transmembrane region" description="Helical" evidence="11">
    <location>
        <begin position="185"/>
        <end position="205"/>
    </location>
</feature>
<comment type="subcellular location">
    <subcellularLocation>
        <location evidence="2">Cytoplasmic vesicle</location>
        <location evidence="2">Secretory vesicle</location>
        <location evidence="2">Synaptic vesicle membrane</location>
        <topology evidence="2">Multi-pass membrane protein</topology>
    </subcellularLocation>
    <subcellularLocation>
        <location evidence="1">Early endosome membrane</location>
    </subcellularLocation>
</comment>
<evidence type="ECO:0000259" key="12">
    <source>
        <dbReference type="Pfam" id="PF01545"/>
    </source>
</evidence>
<dbReference type="OrthoDB" id="5980560at2759"/>
<feature type="domain" description="Cation efflux protein transmembrane" evidence="12">
    <location>
        <begin position="85"/>
        <end position="209"/>
    </location>
</feature>
<dbReference type="GO" id="GO:0031901">
    <property type="term" value="C:early endosome membrane"/>
    <property type="evidence" value="ECO:0007669"/>
    <property type="project" value="UniProtKB-SubCell"/>
</dbReference>
<dbReference type="PANTHER" id="PTHR31937">
    <property type="entry name" value="TRANSMEMBRANE PROTEIN 163"/>
    <property type="match status" value="1"/>
</dbReference>
<comment type="similarity">
    <text evidence="3">Belongs to the TMEM163 family.</text>
</comment>
<keyword evidence="14" id="KW-1185">Reference proteome</keyword>
<evidence type="ECO:0000313" key="14">
    <source>
        <dbReference type="Proteomes" id="UP000719766"/>
    </source>
</evidence>
<dbReference type="AlphaFoldDB" id="A0A9P7ACA3"/>
<dbReference type="GeneID" id="64594659"/>
<dbReference type="GO" id="GO:0030003">
    <property type="term" value="P:intracellular monoatomic cation homeostasis"/>
    <property type="evidence" value="ECO:0007669"/>
    <property type="project" value="UniProtKB-ARBA"/>
</dbReference>
<proteinExistence type="inferred from homology"/>
<evidence type="ECO:0000256" key="11">
    <source>
        <dbReference type="SAM" id="Phobius"/>
    </source>
</evidence>
<evidence type="ECO:0000256" key="3">
    <source>
        <dbReference type="ARBA" id="ARBA00008731"/>
    </source>
</evidence>
<evidence type="ECO:0000256" key="6">
    <source>
        <dbReference type="ARBA" id="ARBA00022833"/>
    </source>
</evidence>
<dbReference type="GO" id="GO:0008324">
    <property type="term" value="F:monoatomic cation transmembrane transporter activity"/>
    <property type="evidence" value="ECO:0007669"/>
    <property type="project" value="InterPro"/>
</dbReference>
<protein>
    <recommendedName>
        <fullName evidence="12">Cation efflux protein transmembrane domain-containing protein</fullName>
    </recommendedName>
</protein>
<evidence type="ECO:0000256" key="10">
    <source>
        <dbReference type="ARBA" id="ARBA00023329"/>
    </source>
</evidence>
<keyword evidence="5" id="KW-0967">Endosome</keyword>
<dbReference type="InterPro" id="IPR027469">
    <property type="entry name" value="Cation_efflux_TMD_sf"/>
</dbReference>
<evidence type="ECO:0000256" key="9">
    <source>
        <dbReference type="ARBA" id="ARBA00023136"/>
    </source>
</evidence>
<dbReference type="Gene3D" id="1.20.1510.10">
    <property type="entry name" value="Cation efflux protein transmembrane domain"/>
    <property type="match status" value="1"/>
</dbReference>
<keyword evidence="7 11" id="KW-1133">Transmembrane helix</keyword>
<feature type="transmembrane region" description="Helical" evidence="11">
    <location>
        <begin position="160"/>
        <end position="179"/>
    </location>
</feature>
<feature type="transmembrane region" description="Helical" evidence="11">
    <location>
        <begin position="89"/>
        <end position="115"/>
    </location>
</feature>
<keyword evidence="10" id="KW-0968">Cytoplasmic vesicle</keyword>
<dbReference type="InterPro" id="IPR058533">
    <property type="entry name" value="Cation_efflux_TM"/>
</dbReference>
<dbReference type="EMBL" id="JABBWE010000109">
    <property type="protein sequence ID" value="KAG1785510.1"/>
    <property type="molecule type" value="Genomic_DNA"/>
</dbReference>
<dbReference type="RefSeq" id="XP_041152993.1">
    <property type="nucleotide sequence ID" value="XM_041300895.1"/>
</dbReference>
<evidence type="ECO:0000256" key="2">
    <source>
        <dbReference type="ARBA" id="ARBA00004644"/>
    </source>
</evidence>
<evidence type="ECO:0000256" key="8">
    <source>
        <dbReference type="ARBA" id="ARBA00023018"/>
    </source>
</evidence>
<feature type="transmembrane region" description="Helical" evidence="11">
    <location>
        <begin position="12"/>
        <end position="34"/>
    </location>
</feature>
<dbReference type="SUPFAM" id="SSF161111">
    <property type="entry name" value="Cation efflux protein transmembrane domain-like"/>
    <property type="match status" value="1"/>
</dbReference>
<feature type="transmembrane region" description="Helical" evidence="11">
    <location>
        <begin position="121"/>
        <end position="140"/>
    </location>
</feature>
<evidence type="ECO:0000313" key="13">
    <source>
        <dbReference type="EMBL" id="KAG1785510.1"/>
    </source>
</evidence>